<keyword evidence="2 6" id="KW-0677">Repeat</keyword>
<reference evidence="9" key="1">
    <citation type="submission" date="2021-06" db="EMBL/GenBank/DDBJ databases">
        <authorList>
            <consortium name="Wellcome Sanger Institute Data Sharing"/>
        </authorList>
    </citation>
    <scope>NUCLEOTIDE SEQUENCE [LARGE SCALE GENOMIC DNA]</scope>
</reference>
<dbReference type="PANTHER" id="PTHR12547">
    <property type="entry name" value="CCCH ZINC FINGER/TIS11-RELATED"/>
    <property type="match status" value="1"/>
</dbReference>
<dbReference type="GO" id="GO:0061158">
    <property type="term" value="P:3'-UTR-mediated mRNA destabilization"/>
    <property type="evidence" value="ECO:0007669"/>
    <property type="project" value="UniProtKB-UniRule"/>
</dbReference>
<evidence type="ECO:0000313" key="10">
    <source>
        <dbReference type="Proteomes" id="UP000694620"/>
    </source>
</evidence>
<evidence type="ECO:0000256" key="6">
    <source>
        <dbReference type="RuleBase" id="RU369014"/>
    </source>
</evidence>
<keyword evidence="4 5" id="KW-0862">Zinc</keyword>
<dbReference type="SUPFAM" id="SSF90229">
    <property type="entry name" value="CCCH zinc finger"/>
    <property type="match status" value="2"/>
</dbReference>
<name>A0A8C4RDW6_ERPCA</name>
<feature type="zinc finger region" description="C3H1-type" evidence="5">
    <location>
        <begin position="109"/>
        <end position="137"/>
    </location>
</feature>
<reference evidence="9" key="3">
    <citation type="submission" date="2025-09" db="UniProtKB">
        <authorList>
            <consortium name="Ensembl"/>
        </authorList>
    </citation>
    <scope>IDENTIFICATION</scope>
</reference>
<dbReference type="FunFam" id="4.10.1000.10:FF:000001">
    <property type="entry name" value="zinc finger CCCH domain-containing protein 15-like"/>
    <property type="match status" value="1"/>
</dbReference>
<keyword evidence="6" id="KW-0963">Cytoplasm</keyword>
<reference evidence="9" key="2">
    <citation type="submission" date="2025-08" db="UniProtKB">
        <authorList>
            <consortium name="Ensembl"/>
        </authorList>
    </citation>
    <scope>IDENTIFICATION</scope>
</reference>
<comment type="subunit">
    <text evidence="6">Associates with the cytoplasmic CCR4-NOT deadenylase complex to trigger ARE-containing mRNA deadenylation and decay processes.</text>
</comment>
<dbReference type="FunFam" id="4.10.1000.10:FF:000002">
    <property type="entry name" value="Zinc finger protein 36, C3H1 type-like 1"/>
    <property type="match status" value="1"/>
</dbReference>
<dbReference type="InterPro" id="IPR036855">
    <property type="entry name" value="Znf_CCCH_sf"/>
</dbReference>
<dbReference type="GO" id="GO:0035925">
    <property type="term" value="F:mRNA 3'-UTR AU-rich region binding"/>
    <property type="evidence" value="ECO:0007669"/>
    <property type="project" value="UniProtKB-UniRule"/>
</dbReference>
<dbReference type="PROSITE" id="PS50103">
    <property type="entry name" value="ZF_C3H1"/>
    <property type="match status" value="2"/>
</dbReference>
<keyword evidence="10" id="KW-1185">Reference proteome</keyword>
<evidence type="ECO:0000256" key="2">
    <source>
        <dbReference type="ARBA" id="ARBA00022737"/>
    </source>
</evidence>
<dbReference type="InterPro" id="IPR000571">
    <property type="entry name" value="Znf_CCCH"/>
</dbReference>
<comment type="function">
    <text evidence="6">Zinc-finger RNA-binding protein that destabilizes several cytoplasmic AU-rich element (ARE)-containing mRNA transcripts by promoting their poly(A) tail removal or deadenylation, and hence provide a mechanism for attenuating protein synthesis. Acts as a 3'-untranslated region (UTR) ARE mRNA-binding adapter protein to communicate signaling events to the mRNA decay machinery. Functions by recruiting the CCR4-NOT deadenylase complex and probably other components of the cytoplasmic RNA decay machinery to the bound ARE-containing mRNAs, and hence promotes ARE-mediated mRNA deadenylation and decay processes. Binds to 3'-UTR ARE of numerous mRNAs.</text>
</comment>
<feature type="domain" description="C3H1-type" evidence="8">
    <location>
        <begin position="147"/>
        <end position="175"/>
    </location>
</feature>
<dbReference type="Proteomes" id="UP000694620">
    <property type="component" value="Chromosome 1"/>
</dbReference>
<dbReference type="Gene3D" id="4.10.1000.10">
    <property type="entry name" value="Zinc finger, CCCH-type"/>
    <property type="match status" value="2"/>
</dbReference>
<protein>
    <recommendedName>
        <fullName evidence="6">mRNA decay activator protein ZFP36</fullName>
    </recommendedName>
    <alternativeName>
        <fullName evidence="6">Zinc finger protein 36</fullName>
    </alternativeName>
</protein>
<dbReference type="GO" id="GO:0005737">
    <property type="term" value="C:cytoplasm"/>
    <property type="evidence" value="ECO:0007669"/>
    <property type="project" value="UniProtKB-SubCell"/>
</dbReference>
<evidence type="ECO:0000256" key="1">
    <source>
        <dbReference type="ARBA" id="ARBA00022723"/>
    </source>
</evidence>
<dbReference type="GO" id="GO:0005634">
    <property type="term" value="C:nucleus"/>
    <property type="evidence" value="ECO:0007669"/>
    <property type="project" value="UniProtKB-SubCell"/>
</dbReference>
<feature type="compositionally biased region" description="Low complexity" evidence="7">
    <location>
        <begin position="311"/>
        <end position="334"/>
    </location>
</feature>
<evidence type="ECO:0000256" key="5">
    <source>
        <dbReference type="PROSITE-ProRule" id="PRU00723"/>
    </source>
</evidence>
<dbReference type="GeneID" id="114646979"/>
<evidence type="ECO:0000256" key="7">
    <source>
        <dbReference type="SAM" id="MobiDB-lite"/>
    </source>
</evidence>
<dbReference type="Pfam" id="PF00642">
    <property type="entry name" value="zf-CCCH"/>
    <property type="match status" value="2"/>
</dbReference>
<keyword evidence="6" id="KW-0687">Ribonucleoprotein</keyword>
<gene>
    <name evidence="9" type="primary">zgc:162730</name>
</gene>
<feature type="region of interest" description="Disordered" evidence="7">
    <location>
        <begin position="296"/>
        <end position="334"/>
    </location>
</feature>
<feature type="zinc finger region" description="C3H1-type" evidence="5">
    <location>
        <begin position="147"/>
        <end position="175"/>
    </location>
</feature>
<accession>A0A8C4RDW6</accession>
<dbReference type="OrthoDB" id="410307at2759"/>
<sequence>MDGDLVMNFLNLTCSDTLESRSTKRTLSLSSHPTSGDQSDCLDYTTLWPLDHSPWSQQPSKSFRQNKPDRSLSLTDASLSGFGGLKGLSVPPPPGFAPLTAPAPQNSNRYKTELCRSFQENGNCKYGNKCQFAHGTDELRMLSRHPKYKTQACRTFYSLGYCPYGSRCHFIHDKSLESLQMSHPDSSSPHARTLRQSVSFAGFPGPRSSSPPTPHDLFAFCRAPSVSPPPAELLSPVFSEAGLQSPASGFQFTAKAEPTYKAPETQQHMCCSCGRSKTTGSKSPPSSLEQAGSFVGRLGMQRFSSEDSLSDPDGYSSSGSLSGSESPSFESSGSLRRLTVFTRMSLSD</sequence>
<keyword evidence="3 5" id="KW-0863">Zinc-finger</keyword>
<evidence type="ECO:0000256" key="4">
    <source>
        <dbReference type="ARBA" id="ARBA00022833"/>
    </source>
</evidence>
<dbReference type="GO" id="GO:1990904">
    <property type="term" value="C:ribonucleoprotein complex"/>
    <property type="evidence" value="ECO:0007669"/>
    <property type="project" value="UniProtKB-KW"/>
</dbReference>
<dbReference type="Ensembl" id="ENSECRT00000000010.1">
    <property type="protein sequence ID" value="ENSECRP00000000008.1"/>
    <property type="gene ID" value="ENSECRG00000000010.1"/>
</dbReference>
<dbReference type="SMART" id="SM00356">
    <property type="entry name" value="ZnF_C3H1"/>
    <property type="match status" value="2"/>
</dbReference>
<organism evidence="9 10">
    <name type="scientific">Erpetoichthys calabaricus</name>
    <name type="common">Rope fish</name>
    <name type="synonym">Calamoichthys calabaricus</name>
    <dbReference type="NCBI Taxonomy" id="27687"/>
    <lineage>
        <taxon>Eukaryota</taxon>
        <taxon>Metazoa</taxon>
        <taxon>Chordata</taxon>
        <taxon>Craniata</taxon>
        <taxon>Vertebrata</taxon>
        <taxon>Euteleostomi</taxon>
        <taxon>Actinopterygii</taxon>
        <taxon>Polypteriformes</taxon>
        <taxon>Polypteridae</taxon>
        <taxon>Erpetoichthys</taxon>
    </lineage>
</organism>
<dbReference type="AlphaFoldDB" id="A0A8C4RDW6"/>
<dbReference type="GeneTree" id="ENSGT00940000155076"/>
<evidence type="ECO:0000313" key="9">
    <source>
        <dbReference type="Ensembl" id="ENSECRP00000000008.1"/>
    </source>
</evidence>
<dbReference type="RefSeq" id="XP_028651258.1">
    <property type="nucleotide sequence ID" value="XM_028795425.2"/>
</dbReference>
<evidence type="ECO:0000256" key="3">
    <source>
        <dbReference type="ARBA" id="ARBA00022771"/>
    </source>
</evidence>
<evidence type="ECO:0000259" key="8">
    <source>
        <dbReference type="PROSITE" id="PS50103"/>
    </source>
</evidence>
<keyword evidence="1 5" id="KW-0479">Metal-binding</keyword>
<dbReference type="InterPro" id="IPR045877">
    <property type="entry name" value="ZFP36-like"/>
</dbReference>
<keyword evidence="6" id="KW-0539">Nucleus</keyword>
<dbReference type="GO" id="GO:0008270">
    <property type="term" value="F:zinc ion binding"/>
    <property type="evidence" value="ECO:0007669"/>
    <property type="project" value="UniProtKB-KW"/>
</dbReference>
<proteinExistence type="predicted"/>
<dbReference type="PANTHER" id="PTHR12547:SF157">
    <property type="entry name" value="MRNA DECAY ACTIVATOR PROTEIN ZFP36"/>
    <property type="match status" value="1"/>
</dbReference>
<comment type="subcellular location">
    <subcellularLocation>
        <location evidence="6">Nucleus</location>
    </subcellularLocation>
    <subcellularLocation>
        <location evidence="6">Cytoplasm</location>
    </subcellularLocation>
</comment>
<dbReference type="GO" id="GO:1900153">
    <property type="term" value="P:positive regulation of nuclear-transcribed mRNA catabolic process, deadenylation-dependent decay"/>
    <property type="evidence" value="ECO:0007669"/>
    <property type="project" value="UniProtKB-UniRule"/>
</dbReference>
<feature type="domain" description="C3H1-type" evidence="8">
    <location>
        <begin position="109"/>
        <end position="137"/>
    </location>
</feature>